<feature type="region of interest" description="Disordered" evidence="3">
    <location>
        <begin position="258"/>
        <end position="278"/>
    </location>
</feature>
<dbReference type="Proteomes" id="UP000027647">
    <property type="component" value="Unassembled WGS sequence"/>
</dbReference>
<evidence type="ECO:0000256" key="3">
    <source>
        <dbReference type="SAM" id="MobiDB-lite"/>
    </source>
</evidence>
<dbReference type="Pfam" id="PF03524">
    <property type="entry name" value="CagX"/>
    <property type="match status" value="1"/>
</dbReference>
<dbReference type="eggNOG" id="COG3504">
    <property type="taxonomic scope" value="Bacteria"/>
</dbReference>
<comment type="caution">
    <text evidence="5">The sequence shown here is derived from an EMBL/GenBank/DDBJ whole genome shotgun (WGS) entry which is preliminary data.</text>
</comment>
<dbReference type="AlphaFoldDB" id="A0A074M9W1"/>
<sequence>MNPSGTRAKPFGLFLLAGSLALAAPAYAQDPAPGAPADPRLVTQVFDEAQVYTINGRVKVQTTIKFAPDEAIQNVAIGDSSAWQVQPNQAQTLLFVKPLATSARTNMTVVTSRRTYLFDLVASPRNAPLYVMQFRYPELERAAEEAAIAAAAQAEREAANEVELAAARDPYAVVDPARLNFDWAPAGERNLFPARAYDDGEALFLTWPAGTAIPAILTTNEEGDEGPVNFTVRGETVVVDTVPTQIILRSGKETATLTNLGPNLSRSASADDSRSRGS</sequence>
<dbReference type="InterPro" id="IPR033645">
    <property type="entry name" value="VirB9/CagX/TrbG_C"/>
</dbReference>
<evidence type="ECO:0000313" key="5">
    <source>
        <dbReference type="EMBL" id="KEO90194.1"/>
    </source>
</evidence>
<name>A0A074M9W1_ERYLO</name>
<keyword evidence="6" id="KW-1185">Reference proteome</keyword>
<feature type="compositionally biased region" description="Basic and acidic residues" evidence="3">
    <location>
        <begin position="269"/>
        <end position="278"/>
    </location>
</feature>
<evidence type="ECO:0000256" key="1">
    <source>
        <dbReference type="ARBA" id="ARBA00006135"/>
    </source>
</evidence>
<dbReference type="STRING" id="1044.EH31_08875"/>
<reference evidence="5 6" key="1">
    <citation type="submission" date="2014-04" db="EMBL/GenBank/DDBJ databases">
        <title>A comprehensive comparison of genomes of Erythrobacter spp. strains.</title>
        <authorList>
            <person name="Zheng Q."/>
        </authorList>
    </citation>
    <scope>NUCLEOTIDE SEQUENCE [LARGE SCALE GENOMIC DNA]</scope>
    <source>
        <strain evidence="5 6">DSM 6997</strain>
    </source>
</reference>
<dbReference type="Gene3D" id="2.60.40.2500">
    <property type="match status" value="1"/>
</dbReference>
<protein>
    <submittedName>
        <fullName evidence="5">Type VI secretion protein</fullName>
    </submittedName>
</protein>
<dbReference type="OrthoDB" id="7390264at2"/>
<keyword evidence="2 4" id="KW-0732">Signal</keyword>
<dbReference type="RefSeq" id="WP_081853302.1">
    <property type="nucleotide sequence ID" value="NZ_JMIW01000003.1"/>
</dbReference>
<accession>A0A074M9W1</accession>
<evidence type="ECO:0000313" key="6">
    <source>
        <dbReference type="Proteomes" id="UP000027647"/>
    </source>
</evidence>
<proteinExistence type="inferred from homology"/>
<feature type="signal peptide" evidence="4">
    <location>
        <begin position="1"/>
        <end position="28"/>
    </location>
</feature>
<organism evidence="5 6">
    <name type="scientific">Erythrobacter longus</name>
    <dbReference type="NCBI Taxonomy" id="1044"/>
    <lineage>
        <taxon>Bacteria</taxon>
        <taxon>Pseudomonadati</taxon>
        <taxon>Pseudomonadota</taxon>
        <taxon>Alphaproteobacteria</taxon>
        <taxon>Sphingomonadales</taxon>
        <taxon>Erythrobacteraceae</taxon>
        <taxon>Erythrobacter/Porphyrobacter group</taxon>
        <taxon>Erythrobacter</taxon>
    </lineage>
</organism>
<dbReference type="CDD" id="cd06911">
    <property type="entry name" value="VirB9_CagX_TrbG"/>
    <property type="match status" value="1"/>
</dbReference>
<dbReference type="EMBL" id="JMIW01000003">
    <property type="protein sequence ID" value="KEO90194.1"/>
    <property type="molecule type" value="Genomic_DNA"/>
</dbReference>
<evidence type="ECO:0000256" key="2">
    <source>
        <dbReference type="ARBA" id="ARBA00022729"/>
    </source>
</evidence>
<dbReference type="InterPro" id="IPR010258">
    <property type="entry name" value="Conjugal_tfr_TrbG/VirB9/CagX"/>
</dbReference>
<comment type="similarity">
    <text evidence="1">Belongs to the TrbG/VirB9 family.</text>
</comment>
<evidence type="ECO:0000256" key="4">
    <source>
        <dbReference type="SAM" id="SignalP"/>
    </source>
</evidence>
<feature type="chain" id="PRO_5001696904" evidence="4">
    <location>
        <begin position="29"/>
        <end position="278"/>
    </location>
</feature>
<gene>
    <name evidence="5" type="ORF">EH31_08875</name>
</gene>
<dbReference type="InterPro" id="IPR038161">
    <property type="entry name" value="VirB9/CagX/TrbG_C_sf"/>
</dbReference>